<keyword evidence="3" id="KW-1185">Reference proteome</keyword>
<dbReference type="AlphaFoldDB" id="S8B3N1"/>
<dbReference type="Proteomes" id="UP000019376">
    <property type="component" value="Unassembled WGS sequence"/>
</dbReference>
<gene>
    <name evidence="2" type="ORF">PDE_08375</name>
</gene>
<protein>
    <submittedName>
        <fullName evidence="2">Uncharacterized protein</fullName>
    </submittedName>
</protein>
<evidence type="ECO:0000256" key="1">
    <source>
        <dbReference type="SAM" id="MobiDB-lite"/>
    </source>
</evidence>
<evidence type="ECO:0000313" key="2">
    <source>
        <dbReference type="EMBL" id="EPS33413.1"/>
    </source>
</evidence>
<sequence>MGRWILDHERLAISTEKPTDSETVGSGTHGTGEMTPNMEYVLGAIRGSAGDGTFFLVDLGSHYRGHQTRVLLNQSLSLSTENSGLYTIQMHITRTWWVRP</sequence>
<proteinExistence type="predicted"/>
<organism evidence="2 3">
    <name type="scientific">Penicillium oxalicum (strain 114-2 / CGMCC 5302)</name>
    <name type="common">Penicillium decumbens</name>
    <dbReference type="NCBI Taxonomy" id="933388"/>
    <lineage>
        <taxon>Eukaryota</taxon>
        <taxon>Fungi</taxon>
        <taxon>Dikarya</taxon>
        <taxon>Ascomycota</taxon>
        <taxon>Pezizomycotina</taxon>
        <taxon>Eurotiomycetes</taxon>
        <taxon>Eurotiomycetidae</taxon>
        <taxon>Eurotiales</taxon>
        <taxon>Aspergillaceae</taxon>
        <taxon>Penicillium</taxon>
    </lineage>
</organism>
<dbReference type="EMBL" id="KB644415">
    <property type="protein sequence ID" value="EPS33413.1"/>
    <property type="molecule type" value="Genomic_DNA"/>
</dbReference>
<accession>S8B3N1</accession>
<dbReference type="HOGENOM" id="CLU_2307028_0_0_1"/>
<reference evidence="2 3" key="1">
    <citation type="journal article" date="2013" name="PLoS ONE">
        <title>Genomic and secretomic analyses reveal unique features of the lignocellulolytic enzyme system of Penicillium decumbens.</title>
        <authorList>
            <person name="Liu G."/>
            <person name="Zhang L."/>
            <person name="Wei X."/>
            <person name="Zou G."/>
            <person name="Qin Y."/>
            <person name="Ma L."/>
            <person name="Li J."/>
            <person name="Zheng H."/>
            <person name="Wang S."/>
            <person name="Wang C."/>
            <person name="Xun L."/>
            <person name="Zhao G.-P."/>
            <person name="Zhou Z."/>
            <person name="Qu Y."/>
        </authorList>
    </citation>
    <scope>NUCLEOTIDE SEQUENCE [LARGE SCALE GENOMIC DNA]</scope>
    <source>
        <strain evidence="3">114-2 / CGMCC 5302</strain>
    </source>
</reference>
<feature type="region of interest" description="Disordered" evidence="1">
    <location>
        <begin position="15"/>
        <end position="35"/>
    </location>
</feature>
<name>S8B3N1_PENO1</name>
<evidence type="ECO:0000313" key="3">
    <source>
        <dbReference type="Proteomes" id="UP000019376"/>
    </source>
</evidence>